<proteinExistence type="predicted"/>
<dbReference type="AlphaFoldDB" id="A0A6A6RAF4"/>
<protein>
    <submittedName>
        <fullName evidence="1">Uncharacterized protein</fullName>
    </submittedName>
</protein>
<dbReference type="OrthoDB" id="10494534at2759"/>
<organism evidence="1 2">
    <name type="scientific">Lophium mytilinum</name>
    <dbReference type="NCBI Taxonomy" id="390894"/>
    <lineage>
        <taxon>Eukaryota</taxon>
        <taxon>Fungi</taxon>
        <taxon>Dikarya</taxon>
        <taxon>Ascomycota</taxon>
        <taxon>Pezizomycotina</taxon>
        <taxon>Dothideomycetes</taxon>
        <taxon>Pleosporomycetidae</taxon>
        <taxon>Mytilinidiales</taxon>
        <taxon>Mytilinidiaceae</taxon>
        <taxon>Lophium</taxon>
    </lineage>
</organism>
<keyword evidence="2" id="KW-1185">Reference proteome</keyword>
<dbReference type="EMBL" id="MU004183">
    <property type="protein sequence ID" value="KAF2500733.1"/>
    <property type="molecule type" value="Genomic_DNA"/>
</dbReference>
<sequence length="316" mass="35952">MLPLKLNLSLNTTSTQPIDSDTFGMSYEGYVQDWCDECKTRGRALKYLVFHDQIICSNCREQHVCDHLSNPLYHPPTNRWYDSDPYKRLEWMGRFARQLSADAVTRHFLTRDALTATGLPHDLCPSTSLDSLHALWAVLSSAYEAIGPRFAASGHTTAEWCSRAWYGGMRACVRFTVAYLPSWRQRDIPERALNVKPVGLLHPEDWELVSYVPEVSYAPEDALSDWIRLPSATITPEGDAAVIGAQRGVSEGQRWTFEQAHDGRILDAVPGEEAIIRRFTPIDVYLRDVTERLALWVRRGAVQRVFRNPPFEDGEL</sequence>
<accession>A0A6A6RAF4</accession>
<name>A0A6A6RAF4_9PEZI</name>
<gene>
    <name evidence="1" type="ORF">BU16DRAFT_557185</name>
</gene>
<evidence type="ECO:0000313" key="2">
    <source>
        <dbReference type="Proteomes" id="UP000799750"/>
    </source>
</evidence>
<reference evidence="1" key="1">
    <citation type="journal article" date="2020" name="Stud. Mycol.">
        <title>101 Dothideomycetes genomes: a test case for predicting lifestyles and emergence of pathogens.</title>
        <authorList>
            <person name="Haridas S."/>
            <person name="Albert R."/>
            <person name="Binder M."/>
            <person name="Bloem J."/>
            <person name="Labutti K."/>
            <person name="Salamov A."/>
            <person name="Andreopoulos B."/>
            <person name="Baker S."/>
            <person name="Barry K."/>
            <person name="Bills G."/>
            <person name="Bluhm B."/>
            <person name="Cannon C."/>
            <person name="Castanera R."/>
            <person name="Culley D."/>
            <person name="Daum C."/>
            <person name="Ezra D."/>
            <person name="Gonzalez J."/>
            <person name="Henrissat B."/>
            <person name="Kuo A."/>
            <person name="Liang C."/>
            <person name="Lipzen A."/>
            <person name="Lutzoni F."/>
            <person name="Magnuson J."/>
            <person name="Mondo S."/>
            <person name="Nolan M."/>
            <person name="Ohm R."/>
            <person name="Pangilinan J."/>
            <person name="Park H.-J."/>
            <person name="Ramirez L."/>
            <person name="Alfaro M."/>
            <person name="Sun H."/>
            <person name="Tritt A."/>
            <person name="Yoshinaga Y."/>
            <person name="Zwiers L.-H."/>
            <person name="Turgeon B."/>
            <person name="Goodwin S."/>
            <person name="Spatafora J."/>
            <person name="Crous P."/>
            <person name="Grigoriev I."/>
        </authorList>
    </citation>
    <scope>NUCLEOTIDE SEQUENCE</scope>
    <source>
        <strain evidence="1">CBS 269.34</strain>
    </source>
</reference>
<dbReference type="Proteomes" id="UP000799750">
    <property type="component" value="Unassembled WGS sequence"/>
</dbReference>
<evidence type="ECO:0000313" key="1">
    <source>
        <dbReference type="EMBL" id="KAF2500733.1"/>
    </source>
</evidence>